<keyword evidence="9" id="KW-0653">Protein transport</keyword>
<proteinExistence type="inferred from homology"/>
<dbReference type="Proteomes" id="UP000314981">
    <property type="component" value="Chromosome 2"/>
</dbReference>
<keyword evidence="17" id="KW-1185">Reference proteome</keyword>
<keyword evidence="11" id="KW-0342">GTP-binding</keyword>
<comment type="similarity">
    <text evidence="2">Belongs to the small GTPase superfamily. Rab family.</text>
</comment>
<feature type="compositionally biased region" description="Low complexity" evidence="15">
    <location>
        <begin position="430"/>
        <end position="446"/>
    </location>
</feature>
<comment type="subcellular location">
    <subcellularLocation>
        <location evidence="1">Cytoplasm</location>
        <location evidence="1">Cytoskeleton</location>
        <location evidence="1">Cilium basal body</location>
    </subcellularLocation>
</comment>
<dbReference type="STRING" id="30522.A0A4W2EYX6"/>
<dbReference type="SMR" id="A0A4W2EYX6"/>
<dbReference type="InterPro" id="IPR001806">
    <property type="entry name" value="Small_GTPase"/>
</dbReference>
<keyword evidence="8" id="KW-0970">Cilium biogenesis/degradation</keyword>
<evidence type="ECO:0000256" key="9">
    <source>
        <dbReference type="ARBA" id="ARBA00022927"/>
    </source>
</evidence>
<protein>
    <recommendedName>
        <fullName evidence="3">Ciliogenesis and planar polarity effector 2</fullName>
    </recommendedName>
    <alternativeName>
        <fullName evidence="14">REM2- and Rab-like small GTPase 1</fullName>
    </alternativeName>
</protein>
<dbReference type="Gene3D" id="3.40.50.300">
    <property type="entry name" value="P-loop containing nucleotide triphosphate hydrolases"/>
    <property type="match status" value="1"/>
</dbReference>
<feature type="compositionally biased region" description="Low complexity" evidence="15">
    <location>
        <begin position="308"/>
        <end position="334"/>
    </location>
</feature>
<dbReference type="CDD" id="cd00882">
    <property type="entry name" value="Ras_like_GTPase"/>
    <property type="match status" value="1"/>
</dbReference>
<name>A0A4W2EYX6_BOBOX</name>
<keyword evidence="12" id="KW-0206">Cytoskeleton</keyword>
<dbReference type="Pfam" id="PF00071">
    <property type="entry name" value="Ras"/>
    <property type="match status" value="1"/>
</dbReference>
<dbReference type="PANTHER" id="PTHR14983">
    <property type="entry name" value="CILIOGENESIS AND PLANAR POLARITY EFFECTOR 2"/>
    <property type="match status" value="1"/>
</dbReference>
<keyword evidence="5" id="KW-0268">Exocytosis</keyword>
<evidence type="ECO:0000256" key="5">
    <source>
        <dbReference type="ARBA" id="ARBA00022483"/>
    </source>
</evidence>
<dbReference type="PANTHER" id="PTHR14983:SF1">
    <property type="entry name" value="CILIOGENESIS AND PLANAR POLARITY EFFECTOR 2"/>
    <property type="match status" value="1"/>
</dbReference>
<dbReference type="GO" id="GO:0015031">
    <property type="term" value="P:protein transport"/>
    <property type="evidence" value="ECO:0007669"/>
    <property type="project" value="UniProtKB-KW"/>
</dbReference>
<feature type="region of interest" description="Disordered" evidence="15">
    <location>
        <begin position="428"/>
        <end position="467"/>
    </location>
</feature>
<feature type="region of interest" description="Disordered" evidence="15">
    <location>
        <begin position="258"/>
        <end position="411"/>
    </location>
</feature>
<evidence type="ECO:0000256" key="7">
    <source>
        <dbReference type="ARBA" id="ARBA00022741"/>
    </source>
</evidence>
<dbReference type="GO" id="GO:0003924">
    <property type="term" value="F:GTPase activity"/>
    <property type="evidence" value="ECO:0007669"/>
    <property type="project" value="InterPro"/>
</dbReference>
<keyword evidence="6" id="KW-0963">Cytoplasm</keyword>
<reference evidence="16" key="3">
    <citation type="submission" date="2025-09" db="UniProtKB">
        <authorList>
            <consortium name="Ensembl"/>
        </authorList>
    </citation>
    <scope>IDENTIFICATION</scope>
</reference>
<reference evidence="16" key="2">
    <citation type="submission" date="2025-08" db="UniProtKB">
        <authorList>
            <consortium name="Ensembl"/>
        </authorList>
    </citation>
    <scope>IDENTIFICATION</scope>
</reference>
<feature type="compositionally biased region" description="Low complexity" evidence="15">
    <location>
        <begin position="265"/>
        <end position="292"/>
    </location>
</feature>
<dbReference type="OMA" id="IIMYRTV"/>
<evidence type="ECO:0000256" key="3">
    <source>
        <dbReference type="ARBA" id="ARBA00021423"/>
    </source>
</evidence>
<dbReference type="GO" id="GO:0006887">
    <property type="term" value="P:exocytosis"/>
    <property type="evidence" value="ECO:0007669"/>
    <property type="project" value="UniProtKB-KW"/>
</dbReference>
<dbReference type="GO" id="GO:0030030">
    <property type="term" value="P:cell projection organization"/>
    <property type="evidence" value="ECO:0007669"/>
    <property type="project" value="UniProtKB-KW"/>
</dbReference>
<evidence type="ECO:0000256" key="14">
    <source>
        <dbReference type="ARBA" id="ARBA00030243"/>
    </source>
</evidence>
<evidence type="ECO:0000256" key="11">
    <source>
        <dbReference type="ARBA" id="ARBA00023134"/>
    </source>
</evidence>
<organism evidence="16 17">
    <name type="scientific">Bos indicus x Bos taurus</name>
    <name type="common">Hybrid cattle</name>
    <dbReference type="NCBI Taxonomy" id="30522"/>
    <lineage>
        <taxon>Eukaryota</taxon>
        <taxon>Metazoa</taxon>
        <taxon>Chordata</taxon>
        <taxon>Craniata</taxon>
        <taxon>Vertebrata</taxon>
        <taxon>Euteleostomi</taxon>
        <taxon>Mammalia</taxon>
        <taxon>Eutheria</taxon>
        <taxon>Laurasiatheria</taxon>
        <taxon>Artiodactyla</taxon>
        <taxon>Ruminantia</taxon>
        <taxon>Pecora</taxon>
        <taxon>Bovidae</taxon>
        <taxon>Bovinae</taxon>
        <taxon>Bos</taxon>
    </lineage>
</organism>
<evidence type="ECO:0000256" key="8">
    <source>
        <dbReference type="ARBA" id="ARBA00022794"/>
    </source>
</evidence>
<evidence type="ECO:0000313" key="16">
    <source>
        <dbReference type="Ensembl" id="ENSBIXP00000042010.1"/>
    </source>
</evidence>
<evidence type="ECO:0000256" key="1">
    <source>
        <dbReference type="ARBA" id="ARBA00004120"/>
    </source>
</evidence>
<keyword evidence="4" id="KW-0813">Transport</keyword>
<dbReference type="InterPro" id="IPR027417">
    <property type="entry name" value="P-loop_NTPase"/>
</dbReference>
<evidence type="ECO:0000313" key="17">
    <source>
        <dbReference type="Proteomes" id="UP000314981"/>
    </source>
</evidence>
<feature type="region of interest" description="Disordered" evidence="15">
    <location>
        <begin position="196"/>
        <end position="234"/>
    </location>
</feature>
<evidence type="ECO:0000256" key="13">
    <source>
        <dbReference type="ARBA" id="ARBA00023273"/>
    </source>
</evidence>
<evidence type="ECO:0000256" key="2">
    <source>
        <dbReference type="ARBA" id="ARBA00006270"/>
    </source>
</evidence>
<keyword evidence="7" id="KW-0547">Nucleotide-binding</keyword>
<feature type="compositionally biased region" description="Basic residues" evidence="15">
    <location>
        <begin position="293"/>
        <end position="307"/>
    </location>
</feature>
<dbReference type="AlphaFoldDB" id="A0A4W2EYX6"/>
<dbReference type="GO" id="GO:0005525">
    <property type="term" value="F:GTP binding"/>
    <property type="evidence" value="ECO:0007669"/>
    <property type="project" value="UniProtKB-KW"/>
</dbReference>
<keyword evidence="10" id="KW-0969">Cilium</keyword>
<evidence type="ECO:0000256" key="4">
    <source>
        <dbReference type="ARBA" id="ARBA00022448"/>
    </source>
</evidence>
<evidence type="ECO:0000256" key="6">
    <source>
        <dbReference type="ARBA" id="ARBA00022490"/>
    </source>
</evidence>
<evidence type="ECO:0000256" key="15">
    <source>
        <dbReference type="SAM" id="MobiDB-lite"/>
    </source>
</evidence>
<accession>A0A4W2EYX6</accession>
<dbReference type="InterPro" id="IPR039677">
    <property type="entry name" value="RSG1"/>
</dbReference>
<reference evidence="16 17" key="1">
    <citation type="submission" date="2018-11" db="EMBL/GenBank/DDBJ databases">
        <title>Haplotype-resolved cattle genomes.</title>
        <authorList>
            <person name="Low W.Y."/>
            <person name="Tearle R."/>
            <person name="Bickhart D.M."/>
            <person name="Rosen B.D."/>
            <person name="Koren S."/>
            <person name="Rhie A."/>
            <person name="Hiendleder S."/>
            <person name="Phillippy A.M."/>
            <person name="Smith T.P.L."/>
            <person name="Williams J.L."/>
        </authorList>
    </citation>
    <scope>NUCLEOTIDE SEQUENCE [LARGE SCALE GENOMIC DNA]</scope>
</reference>
<evidence type="ECO:0000256" key="10">
    <source>
        <dbReference type="ARBA" id="ARBA00023069"/>
    </source>
</evidence>
<evidence type="ECO:0000256" key="12">
    <source>
        <dbReference type="ARBA" id="ARBA00023212"/>
    </source>
</evidence>
<dbReference type="SUPFAM" id="SSF52540">
    <property type="entry name" value="P-loop containing nucleoside triphosphate hydrolases"/>
    <property type="match status" value="1"/>
</dbReference>
<keyword evidence="13" id="KW-0966">Cell projection</keyword>
<feature type="compositionally biased region" description="Low complexity" evidence="15">
    <location>
        <begin position="200"/>
        <end position="215"/>
    </location>
</feature>
<sequence length="467" mass="48219">MAGPAAPGSVIVPDWHESAQGKEYLACILRKSRRRVFGLLERPVLPPPVAIDTASYKIFVSGKSGVGKTALVAKLAGLEVPVVHHETTGIQTTVVFWPAKLQASDRVVMFRFEFWDCGESALKKFEHMLPACKENADAFLFLFSFTDRASFEDLPGQLARVAGEAPGVVRMVIGSKYPPGAPALLRGHVWRGAERGSGGLPVPRGGVRPRGLPRGCTRASRRPGCGGRGTGRRLALTGKPRVSQTGSLTRLQIRPVRAHGRARAGPRGLPAGLATAPAAGEERAGAAAGGRTHAGRPGRAGRRRPRAQRPGGAAVAPGPGGSWPAPRPRGLSRPRGGGLVSGHSPPAGDPEQDLGPALGQKCGFPPRTGHGACQGGWRPGKALSSWSSAQGGGHTALQGSGLRASGCPPASSVAPGAGLLKTEALYAQGPRAQVSPPAPPAASQRVTGERVPQLGPGSQAPSVRSRC</sequence>
<dbReference type="Ensembl" id="ENSBIXT00000039517.1">
    <property type="protein sequence ID" value="ENSBIXP00000042010.1"/>
    <property type="gene ID" value="ENSBIXG00000001671.1"/>
</dbReference>